<dbReference type="AlphaFoldDB" id="A0A6V7PHW7"/>
<dbReference type="EMBL" id="LR862148">
    <property type="protein sequence ID" value="CAD1830253.1"/>
    <property type="molecule type" value="Genomic_DNA"/>
</dbReference>
<evidence type="ECO:0000256" key="1">
    <source>
        <dbReference type="SAM" id="MobiDB-lite"/>
    </source>
</evidence>
<sequence>MTRVLQDLDQNSHRCTARLDAVLVAITAFNENIARIGIRVAQYEQFRKENNEDRPRWSRNKDWNKGKEKNISFVEESSAQDEPNESDETEDSADEAEIYAAEIVNMVDIKGKAPVDRKTEDDVVYTKRILRLCIRCKAEMTRRHWEAIIHEKKLYGKRKEFMAFPEEWADMPEAANDSE</sequence>
<feature type="region of interest" description="Disordered" evidence="1">
    <location>
        <begin position="68"/>
        <end position="93"/>
    </location>
</feature>
<gene>
    <name evidence="2" type="ORF">CB5_LOCUS13464</name>
</gene>
<reference evidence="2" key="1">
    <citation type="submission" date="2020-07" db="EMBL/GenBank/DDBJ databases">
        <authorList>
            <person name="Lin J."/>
        </authorList>
    </citation>
    <scope>NUCLEOTIDE SEQUENCE</scope>
</reference>
<proteinExistence type="predicted"/>
<organism evidence="2">
    <name type="scientific">Ananas comosus var. bracteatus</name>
    <name type="common">red pineapple</name>
    <dbReference type="NCBI Taxonomy" id="296719"/>
    <lineage>
        <taxon>Eukaryota</taxon>
        <taxon>Viridiplantae</taxon>
        <taxon>Streptophyta</taxon>
        <taxon>Embryophyta</taxon>
        <taxon>Tracheophyta</taxon>
        <taxon>Spermatophyta</taxon>
        <taxon>Magnoliopsida</taxon>
        <taxon>Liliopsida</taxon>
        <taxon>Poales</taxon>
        <taxon>Bromeliaceae</taxon>
        <taxon>Bromelioideae</taxon>
        <taxon>Ananas</taxon>
    </lineage>
</organism>
<accession>A0A6V7PHW7</accession>
<feature type="compositionally biased region" description="Acidic residues" evidence="1">
    <location>
        <begin position="78"/>
        <end position="93"/>
    </location>
</feature>
<name>A0A6V7PHW7_ANACO</name>
<protein>
    <submittedName>
        <fullName evidence="2">Uncharacterized protein</fullName>
    </submittedName>
</protein>
<evidence type="ECO:0000313" key="2">
    <source>
        <dbReference type="EMBL" id="CAD1830253.1"/>
    </source>
</evidence>